<protein>
    <submittedName>
        <fullName evidence="1">Uncharacterized protein</fullName>
    </submittedName>
</protein>
<dbReference type="EMBL" id="JAGFBR010000018">
    <property type="protein sequence ID" value="KAH0449708.1"/>
    <property type="molecule type" value="Genomic_DNA"/>
</dbReference>
<accession>A0AAV7G1W5</accession>
<evidence type="ECO:0000313" key="1">
    <source>
        <dbReference type="EMBL" id="KAH0449708.1"/>
    </source>
</evidence>
<reference evidence="1 2" key="1">
    <citation type="journal article" date="2021" name="Hortic Res">
        <title>Chromosome-scale assembly of the Dendrobium chrysotoxum genome enhances the understanding of orchid evolution.</title>
        <authorList>
            <person name="Zhang Y."/>
            <person name="Zhang G.Q."/>
            <person name="Zhang D."/>
            <person name="Liu X.D."/>
            <person name="Xu X.Y."/>
            <person name="Sun W.H."/>
            <person name="Yu X."/>
            <person name="Zhu X."/>
            <person name="Wang Z.W."/>
            <person name="Zhao X."/>
            <person name="Zhong W.Y."/>
            <person name="Chen H."/>
            <person name="Yin W.L."/>
            <person name="Huang T."/>
            <person name="Niu S.C."/>
            <person name="Liu Z.J."/>
        </authorList>
    </citation>
    <scope>NUCLEOTIDE SEQUENCE [LARGE SCALE GENOMIC DNA]</scope>
    <source>
        <strain evidence="1">Lindl</strain>
    </source>
</reference>
<comment type="caution">
    <text evidence="1">The sequence shown here is derived from an EMBL/GenBank/DDBJ whole genome shotgun (WGS) entry which is preliminary data.</text>
</comment>
<gene>
    <name evidence="1" type="ORF">IEQ34_020400</name>
</gene>
<name>A0AAV7G1W5_DENCH</name>
<evidence type="ECO:0000313" key="2">
    <source>
        <dbReference type="Proteomes" id="UP000775213"/>
    </source>
</evidence>
<sequence>MAHGTQGKTILITQPATHHTLPVLRDDLAAPAALSTRHEPRPSTSITVSPSPFHLFSSYHPPHPPHHFPKLPRFGQLHHLLNTAHVSPSHEQPWNCCTLPGELPYLLQILPVKRNVTLVNLQTGFNSMPLHNLPQPLAILESPPHPPQRRRVKHNPVRVTWRLPLRIPF</sequence>
<dbReference type="Proteomes" id="UP000775213">
    <property type="component" value="Unassembled WGS sequence"/>
</dbReference>
<keyword evidence="2" id="KW-1185">Reference proteome</keyword>
<proteinExistence type="predicted"/>
<organism evidence="1 2">
    <name type="scientific">Dendrobium chrysotoxum</name>
    <name type="common">Orchid</name>
    <dbReference type="NCBI Taxonomy" id="161865"/>
    <lineage>
        <taxon>Eukaryota</taxon>
        <taxon>Viridiplantae</taxon>
        <taxon>Streptophyta</taxon>
        <taxon>Embryophyta</taxon>
        <taxon>Tracheophyta</taxon>
        <taxon>Spermatophyta</taxon>
        <taxon>Magnoliopsida</taxon>
        <taxon>Liliopsida</taxon>
        <taxon>Asparagales</taxon>
        <taxon>Orchidaceae</taxon>
        <taxon>Epidendroideae</taxon>
        <taxon>Malaxideae</taxon>
        <taxon>Dendrobiinae</taxon>
        <taxon>Dendrobium</taxon>
    </lineage>
</organism>
<dbReference type="AlphaFoldDB" id="A0AAV7G1W5"/>